<evidence type="ECO:0000256" key="2">
    <source>
        <dbReference type="SAM" id="MobiDB-lite"/>
    </source>
</evidence>
<dbReference type="Proteomes" id="UP000309561">
    <property type="component" value="Unassembled WGS sequence"/>
</dbReference>
<feature type="domain" description="DUF2062" evidence="4">
    <location>
        <begin position="9"/>
        <end position="138"/>
    </location>
</feature>
<evidence type="ECO:0000313" key="6">
    <source>
        <dbReference type="Proteomes" id="UP000309561"/>
    </source>
</evidence>
<dbReference type="RefSeq" id="WP_137012047.1">
    <property type="nucleotide sequence ID" value="NZ_SZPX01000002.1"/>
</dbReference>
<feature type="transmembrane region" description="Helical" evidence="3">
    <location>
        <begin position="105"/>
        <end position="129"/>
    </location>
</feature>
<dbReference type="InterPro" id="IPR019935">
    <property type="entry name" value="CHP03546"/>
</dbReference>
<dbReference type="NCBIfam" id="TIGR03546">
    <property type="entry name" value="TIGR03546 family protein"/>
    <property type="match status" value="1"/>
</dbReference>
<dbReference type="NCBIfam" id="TIGR03545">
    <property type="entry name" value="TIGR03545 family protein"/>
    <property type="match status" value="1"/>
</dbReference>
<sequence>MNFIIKLFKALNSGQTPWQVTLAIVLGMVMGLTPTSGLQTVLIIFLALLINIHFGLFLVSGAFFAGVGYIFDPLFESFGYTLLSAHGLQGLWSAMYNSGIMRLTYFNNTIVLGSFVVAIVLSLPLYIILNRVIDTSRGKITLFIDRYPLLAKFGILKKSDKKDSTFRIIGVGVFAVATALVLAVAMLVIDPVIKFTLEKGLSSATGKDVLIKDVETSFGNASLRISNLEVQDDNGKTNSVSIQNILADLDFNALLLRKTHMELVQVTGIGFDTPSSNPKPSSTKEQTSSAAADSSSFTMPNIKLPTPKELLANADLKSVKIYNEAQKEIDEIKVKWERLSKEELSSNKLDEYKKDLDAIKSASKSKDPTQLLKLKDDITAFKKKIDAHKAKLASIKKDFANDKARISKLIGEIKSAPQSDYNNLKSAYSLDGSGAINVVGTIFGEKIKEYIAMAKKYYALAQPYMKSEAKVEPPKPPRGEGRWIKFKEEVPSPDIYVAKVDLSGKLKSQDFTGAINNIADDQKLLGKATTFKVTSDGDVVEKFLLEGKDDRLGEVAHESAVFSAKRIPLDGLALSSLTLKKSDIALKGSADIFDLSKLELKSNLDFKNAAISIDGLDEKYADIINSTLSEVNSFYVKTDATGSLKTPAVDVKTDLDKKISAALSGVFSKEAKKYEAQLQTMLNEKMQEQLKGVNSSASGIPDINSLVGSQSGALEKLLSESSSIGTGSATDSIKNLLPF</sequence>
<evidence type="ECO:0000256" key="1">
    <source>
        <dbReference type="SAM" id="Coils"/>
    </source>
</evidence>
<keyword evidence="3" id="KW-0472">Membrane</keyword>
<feature type="transmembrane region" description="Helical" evidence="3">
    <location>
        <begin position="41"/>
        <end position="71"/>
    </location>
</feature>
<dbReference type="InterPro" id="IPR019934">
    <property type="entry name" value="CHP03545"/>
</dbReference>
<keyword evidence="3" id="KW-0812">Transmembrane</keyword>
<feature type="compositionally biased region" description="Low complexity" evidence="2">
    <location>
        <begin position="273"/>
        <end position="296"/>
    </location>
</feature>
<keyword evidence="3" id="KW-1133">Transmembrane helix</keyword>
<dbReference type="InterPro" id="IPR018639">
    <property type="entry name" value="DUF2062"/>
</dbReference>
<dbReference type="CDD" id="cd03493">
    <property type="entry name" value="SQR_QFR_TM"/>
    <property type="match status" value="1"/>
</dbReference>
<dbReference type="EMBL" id="SZPX01000002">
    <property type="protein sequence ID" value="TKI70217.1"/>
    <property type="molecule type" value="Genomic_DNA"/>
</dbReference>
<dbReference type="Pfam" id="PF09835">
    <property type="entry name" value="DUF2062"/>
    <property type="match status" value="1"/>
</dbReference>
<comment type="caution">
    <text evidence="5">The sequence shown here is derived from an EMBL/GenBank/DDBJ whole genome shotgun (WGS) entry which is preliminary data.</text>
</comment>
<reference evidence="5 6" key="1">
    <citation type="submission" date="2019-04" db="EMBL/GenBank/DDBJ databases">
        <title>Sulfurimonas crateris sp. nov. a facultative anaerobic sulfur-oxidizing chemolithautotrophic bacterium isolated from a terrestrial mud vulcano.</title>
        <authorList>
            <person name="Ratnikova N.M."/>
            <person name="Slobodkin A.I."/>
            <person name="Merkel A.Y."/>
            <person name="Novikov A."/>
            <person name="Bonch-Osmolovskaya E.A."/>
            <person name="Slobodkina G.B."/>
        </authorList>
    </citation>
    <scope>NUCLEOTIDE SEQUENCE [LARGE SCALE GENOMIC DNA]</scope>
    <source>
        <strain evidence="5 6">SN118</strain>
    </source>
</reference>
<keyword evidence="1" id="KW-0175">Coiled coil</keyword>
<dbReference type="OrthoDB" id="5333893at2"/>
<name>A0A4U2Z7H1_9BACT</name>
<evidence type="ECO:0000259" key="4">
    <source>
        <dbReference type="Pfam" id="PF09835"/>
    </source>
</evidence>
<keyword evidence="6" id="KW-1185">Reference proteome</keyword>
<organism evidence="5 6">
    <name type="scientific">Sulfurimonas crateris</name>
    <dbReference type="NCBI Taxonomy" id="2574727"/>
    <lineage>
        <taxon>Bacteria</taxon>
        <taxon>Pseudomonadati</taxon>
        <taxon>Campylobacterota</taxon>
        <taxon>Epsilonproteobacteria</taxon>
        <taxon>Campylobacterales</taxon>
        <taxon>Sulfurimonadaceae</taxon>
        <taxon>Sulfurimonas</taxon>
    </lineage>
</organism>
<gene>
    <name evidence="5" type="ORF">FCU45_02715</name>
</gene>
<protein>
    <submittedName>
        <fullName evidence="5">TIGR03545 family protein</fullName>
    </submittedName>
</protein>
<dbReference type="AlphaFoldDB" id="A0A4U2Z7H1"/>
<accession>A0A4U2Z7H1</accession>
<feature type="region of interest" description="Disordered" evidence="2">
    <location>
        <begin position="269"/>
        <end position="299"/>
    </location>
</feature>
<proteinExistence type="predicted"/>
<feature type="transmembrane region" description="Helical" evidence="3">
    <location>
        <begin position="16"/>
        <end position="34"/>
    </location>
</feature>
<feature type="coiled-coil region" evidence="1">
    <location>
        <begin position="371"/>
        <end position="398"/>
    </location>
</feature>
<evidence type="ECO:0000313" key="5">
    <source>
        <dbReference type="EMBL" id="TKI70217.1"/>
    </source>
</evidence>
<feature type="transmembrane region" description="Helical" evidence="3">
    <location>
        <begin position="166"/>
        <end position="189"/>
    </location>
</feature>
<evidence type="ECO:0000256" key="3">
    <source>
        <dbReference type="SAM" id="Phobius"/>
    </source>
</evidence>